<dbReference type="Proteomes" id="UP000266385">
    <property type="component" value="Unassembled WGS sequence"/>
</dbReference>
<protein>
    <submittedName>
        <fullName evidence="1">Uncharacterized protein</fullName>
    </submittedName>
</protein>
<reference evidence="1 2" key="1">
    <citation type="submission" date="2018-08" db="EMBL/GenBank/DDBJ databases">
        <title>Henriciella mobilis sp. nov., isolated from seawater.</title>
        <authorList>
            <person name="Cheng H."/>
            <person name="Wu Y.-H."/>
            <person name="Xu X.-W."/>
            <person name="Guo L.-L."/>
        </authorList>
    </citation>
    <scope>NUCLEOTIDE SEQUENCE [LARGE SCALE GENOMIC DNA]</scope>
    <source>
        <strain evidence="1 2">JN25</strain>
    </source>
</reference>
<comment type="caution">
    <text evidence="1">The sequence shown here is derived from an EMBL/GenBank/DDBJ whole genome shotgun (WGS) entry which is preliminary data.</text>
</comment>
<accession>A0A399RSP7</accession>
<evidence type="ECO:0000313" key="1">
    <source>
        <dbReference type="EMBL" id="RIJ32515.1"/>
    </source>
</evidence>
<dbReference type="EMBL" id="QWFX01000005">
    <property type="protein sequence ID" value="RIJ32515.1"/>
    <property type="molecule type" value="Genomic_DNA"/>
</dbReference>
<keyword evidence="2" id="KW-1185">Reference proteome</keyword>
<dbReference type="OrthoDB" id="7574638at2"/>
<sequence>METLAAFAKKWSGRAAVSCWLGDIGAVGSSERVVEIARRAGYSPQSVEDFFQISRRTAARVLAYVQKESLAYGERRYREGLAREMDAMLGELGPDAQFWSNSRHRDFEADTPAFTPDNAWMWIGLTDSTFDTGIIAFNETTGFIFWIEEED</sequence>
<dbReference type="RefSeq" id="WP_119374596.1">
    <property type="nucleotide sequence ID" value="NZ_QWFX01000005.1"/>
</dbReference>
<proteinExistence type="predicted"/>
<name>A0A399RSP7_9PROT</name>
<dbReference type="AlphaFoldDB" id="A0A399RSP7"/>
<organism evidence="1 2">
    <name type="scientific">Henriciella mobilis</name>
    <dbReference type="NCBI Taxonomy" id="2305467"/>
    <lineage>
        <taxon>Bacteria</taxon>
        <taxon>Pseudomonadati</taxon>
        <taxon>Pseudomonadota</taxon>
        <taxon>Alphaproteobacteria</taxon>
        <taxon>Hyphomonadales</taxon>
        <taxon>Hyphomonadaceae</taxon>
        <taxon>Henriciella</taxon>
    </lineage>
</organism>
<evidence type="ECO:0000313" key="2">
    <source>
        <dbReference type="Proteomes" id="UP000266385"/>
    </source>
</evidence>
<gene>
    <name evidence="1" type="ORF">D1223_01275</name>
</gene>